<evidence type="ECO:0000256" key="3">
    <source>
        <dbReference type="ARBA" id="ARBA00022884"/>
    </source>
</evidence>
<evidence type="ECO:0000256" key="6">
    <source>
        <dbReference type="RuleBase" id="RU003949"/>
    </source>
</evidence>
<dbReference type="SUPFAM" id="SSF50193">
    <property type="entry name" value="Ribosomal protein L14"/>
    <property type="match status" value="1"/>
</dbReference>
<evidence type="ECO:0008006" key="10">
    <source>
        <dbReference type="Google" id="ProtNLM"/>
    </source>
</evidence>
<dbReference type="Gene3D" id="2.40.150.20">
    <property type="entry name" value="Ribosomal protein L14"/>
    <property type="match status" value="1"/>
</dbReference>
<accession>A0A8J4VVM2</accession>
<feature type="compositionally biased region" description="Low complexity" evidence="7">
    <location>
        <begin position="1"/>
        <end position="15"/>
    </location>
</feature>
<comment type="similarity">
    <text evidence="1 6">Belongs to the universal ribosomal protein uL14 family.</text>
</comment>
<dbReference type="HAMAP" id="MF_01367">
    <property type="entry name" value="Ribosomal_uL14"/>
    <property type="match status" value="1"/>
</dbReference>
<feature type="region of interest" description="Disordered" evidence="7">
    <location>
        <begin position="1"/>
        <end position="20"/>
    </location>
</feature>
<dbReference type="CDD" id="cd00337">
    <property type="entry name" value="Ribosomal_uL14"/>
    <property type="match status" value="1"/>
</dbReference>
<evidence type="ECO:0000313" key="9">
    <source>
        <dbReference type="Proteomes" id="UP000737018"/>
    </source>
</evidence>
<dbReference type="FunFam" id="2.40.150.20:FF:000006">
    <property type="entry name" value="50S ribosomal protein HLP, mitochondrial-like"/>
    <property type="match status" value="1"/>
</dbReference>
<dbReference type="InterPro" id="IPR000218">
    <property type="entry name" value="Ribosomal_uL14"/>
</dbReference>
<evidence type="ECO:0000256" key="1">
    <source>
        <dbReference type="ARBA" id="ARBA00010745"/>
    </source>
</evidence>
<keyword evidence="2" id="KW-0699">rRNA-binding</keyword>
<evidence type="ECO:0000256" key="4">
    <source>
        <dbReference type="ARBA" id="ARBA00022980"/>
    </source>
</evidence>
<dbReference type="Pfam" id="PF00238">
    <property type="entry name" value="Ribosomal_L14"/>
    <property type="match status" value="1"/>
</dbReference>
<feature type="compositionally biased region" description="Polar residues" evidence="7">
    <location>
        <begin position="33"/>
        <end position="42"/>
    </location>
</feature>
<sequence>MPPPLSSTSYSSEFSLGGEINPGMAASLASKWSRANPSNVTGKSKRVKHKAGKVESFEEELIQGPNFNKPQAPQGLVSQLKSVKERPELQGKRKVIVAFDEEEEESPELPLATKRSRSTSIQIREPSDQAQAISEDIPEAIPSQVQQPMKCAGRKPSQIERRSKLREDEFKLRGEVEAAKQEVEEQARDLAAAKVKKQWLLDQLKALQDTHGDQVGPDVFKFLEKSEIEEGEEEEEEEEEEDMGRSFLGGLDHKLSGFLSTSHEACSNSFSQQRRTFIQMRTVLKVVDNSGAKKVMCIQALKGKKGARLGDTIVASVKEAHPNGKVKKGKVVYGVVVRAAMQRGRCDGSEVKFDDNAVVLVDKQGQPIGTRVFGPVPHELRKKKHVKILTLAEHIA</sequence>
<dbReference type="PROSITE" id="PS00049">
    <property type="entry name" value="RIBOSOMAL_L14"/>
    <property type="match status" value="1"/>
</dbReference>
<dbReference type="Proteomes" id="UP000737018">
    <property type="component" value="Unassembled WGS sequence"/>
</dbReference>
<feature type="region of interest" description="Disordered" evidence="7">
    <location>
        <begin position="29"/>
        <end position="52"/>
    </location>
</feature>
<protein>
    <recommendedName>
        <fullName evidence="10">50S ribosomal protein L14</fullName>
    </recommendedName>
</protein>
<dbReference type="SMART" id="SM01374">
    <property type="entry name" value="Ribosomal_L14"/>
    <property type="match status" value="1"/>
</dbReference>
<keyword evidence="5 6" id="KW-0687">Ribonucleoprotein</keyword>
<evidence type="ECO:0000256" key="5">
    <source>
        <dbReference type="ARBA" id="ARBA00023274"/>
    </source>
</evidence>
<organism evidence="8 9">
    <name type="scientific">Castanea mollissima</name>
    <name type="common">Chinese chestnut</name>
    <dbReference type="NCBI Taxonomy" id="60419"/>
    <lineage>
        <taxon>Eukaryota</taxon>
        <taxon>Viridiplantae</taxon>
        <taxon>Streptophyta</taxon>
        <taxon>Embryophyta</taxon>
        <taxon>Tracheophyta</taxon>
        <taxon>Spermatophyta</taxon>
        <taxon>Magnoliopsida</taxon>
        <taxon>eudicotyledons</taxon>
        <taxon>Gunneridae</taxon>
        <taxon>Pentapetalae</taxon>
        <taxon>rosids</taxon>
        <taxon>fabids</taxon>
        <taxon>Fagales</taxon>
        <taxon>Fagaceae</taxon>
        <taxon>Castanea</taxon>
    </lineage>
</organism>
<comment type="caution">
    <text evidence="8">The sequence shown here is derived from an EMBL/GenBank/DDBJ whole genome shotgun (WGS) entry which is preliminary data.</text>
</comment>
<dbReference type="OrthoDB" id="274765at2759"/>
<dbReference type="AlphaFoldDB" id="A0A8J4VVM2"/>
<keyword evidence="3" id="KW-0694">RNA-binding</keyword>
<dbReference type="PANTHER" id="PTHR11761:SF3">
    <property type="entry name" value="LARGE RIBOSOMAL SUBUNIT PROTEIN UL14M"/>
    <property type="match status" value="1"/>
</dbReference>
<gene>
    <name evidence="8" type="ORF">CMV_013434</name>
</gene>
<keyword evidence="9" id="KW-1185">Reference proteome</keyword>
<dbReference type="NCBIfam" id="TIGR01067">
    <property type="entry name" value="rplN_bact"/>
    <property type="match status" value="1"/>
</dbReference>
<feature type="region of interest" description="Disordered" evidence="7">
    <location>
        <begin position="101"/>
        <end position="129"/>
    </location>
</feature>
<dbReference type="InterPro" id="IPR019972">
    <property type="entry name" value="Ribosomal_uL14_CS"/>
</dbReference>
<keyword evidence="4 6" id="KW-0689">Ribosomal protein</keyword>
<dbReference type="EMBL" id="JRKL02001793">
    <property type="protein sequence ID" value="KAF3962006.1"/>
    <property type="molecule type" value="Genomic_DNA"/>
</dbReference>
<proteinExistence type="inferred from homology"/>
<dbReference type="InterPro" id="IPR005745">
    <property type="entry name" value="Ribosomal_uL14_bac-type"/>
</dbReference>
<evidence type="ECO:0000256" key="7">
    <source>
        <dbReference type="SAM" id="MobiDB-lite"/>
    </source>
</evidence>
<dbReference type="GO" id="GO:0006412">
    <property type="term" value="P:translation"/>
    <property type="evidence" value="ECO:0007669"/>
    <property type="project" value="InterPro"/>
</dbReference>
<dbReference type="GO" id="GO:0005762">
    <property type="term" value="C:mitochondrial large ribosomal subunit"/>
    <property type="evidence" value="ECO:0007669"/>
    <property type="project" value="TreeGrafter"/>
</dbReference>
<name>A0A8J4VVM2_9ROSI</name>
<dbReference type="InterPro" id="IPR036853">
    <property type="entry name" value="Ribosomal_uL14_sf"/>
</dbReference>
<dbReference type="PANTHER" id="PTHR11761">
    <property type="entry name" value="50S/60S RIBOSOMAL PROTEIN L14/L23"/>
    <property type="match status" value="1"/>
</dbReference>
<dbReference type="GO" id="GO:0070180">
    <property type="term" value="F:large ribosomal subunit rRNA binding"/>
    <property type="evidence" value="ECO:0007669"/>
    <property type="project" value="TreeGrafter"/>
</dbReference>
<evidence type="ECO:0000313" key="8">
    <source>
        <dbReference type="EMBL" id="KAF3962006.1"/>
    </source>
</evidence>
<reference evidence="8" key="1">
    <citation type="submission" date="2020-03" db="EMBL/GenBank/DDBJ databases">
        <title>Castanea mollissima Vanexum genome sequencing.</title>
        <authorList>
            <person name="Staton M."/>
        </authorList>
    </citation>
    <scope>NUCLEOTIDE SEQUENCE</scope>
    <source>
        <tissue evidence="8">Leaf</tissue>
    </source>
</reference>
<dbReference type="GO" id="GO:0003735">
    <property type="term" value="F:structural constituent of ribosome"/>
    <property type="evidence" value="ECO:0007669"/>
    <property type="project" value="InterPro"/>
</dbReference>
<evidence type="ECO:0000256" key="2">
    <source>
        <dbReference type="ARBA" id="ARBA00022730"/>
    </source>
</evidence>
<feature type="compositionally biased region" description="Polar residues" evidence="7">
    <location>
        <begin position="118"/>
        <end position="129"/>
    </location>
</feature>